<name>B0DWP6_LACBS</name>
<dbReference type="AlphaFoldDB" id="B0DWP6"/>
<dbReference type="KEGG" id="lbc:LACBIDRAFT_312785"/>
<evidence type="ECO:0000256" key="1">
    <source>
        <dbReference type="SAM" id="MobiDB-lite"/>
    </source>
</evidence>
<feature type="compositionally biased region" description="Basic and acidic residues" evidence="1">
    <location>
        <begin position="73"/>
        <end position="94"/>
    </location>
</feature>
<keyword evidence="3" id="KW-1185">Reference proteome</keyword>
<accession>B0DWP6</accession>
<evidence type="ECO:0000313" key="2">
    <source>
        <dbReference type="EMBL" id="EDR01019.1"/>
    </source>
</evidence>
<dbReference type="GeneID" id="6084061"/>
<sequence length="132" mass="14307">MSNPDNCALAKDGTLKDANDIEFFNSPSNKRPIGYKGSDNDAGSASSGSDLPTVVPLLERALIVKGKHHSRKTEKVKGMEADKSMGKGKGEGAEVHPFFKKGSKSSTLAKPTTVPTPVEKHAWTDDQRIIWW</sequence>
<dbReference type="OrthoDB" id="3058369at2759"/>
<evidence type="ECO:0000313" key="3">
    <source>
        <dbReference type="Proteomes" id="UP000001194"/>
    </source>
</evidence>
<dbReference type="RefSeq" id="XP_001888414.1">
    <property type="nucleotide sequence ID" value="XM_001888379.1"/>
</dbReference>
<gene>
    <name evidence="2" type="ORF">LACBIDRAFT_312785</name>
</gene>
<dbReference type="HOGENOM" id="CLU_1917412_0_0_1"/>
<dbReference type="Proteomes" id="UP000001194">
    <property type="component" value="Unassembled WGS sequence"/>
</dbReference>
<feature type="region of interest" description="Disordered" evidence="1">
    <location>
        <begin position="23"/>
        <end position="51"/>
    </location>
</feature>
<proteinExistence type="predicted"/>
<reference evidence="2 3" key="1">
    <citation type="journal article" date="2008" name="Nature">
        <title>The genome of Laccaria bicolor provides insights into mycorrhizal symbiosis.</title>
        <authorList>
            <person name="Martin F."/>
            <person name="Aerts A."/>
            <person name="Ahren D."/>
            <person name="Brun A."/>
            <person name="Danchin E.G.J."/>
            <person name="Duchaussoy F."/>
            <person name="Gibon J."/>
            <person name="Kohler A."/>
            <person name="Lindquist E."/>
            <person name="Pereda V."/>
            <person name="Salamov A."/>
            <person name="Shapiro H.J."/>
            <person name="Wuyts J."/>
            <person name="Blaudez D."/>
            <person name="Buee M."/>
            <person name="Brokstein P."/>
            <person name="Canbaeck B."/>
            <person name="Cohen D."/>
            <person name="Courty P.E."/>
            <person name="Coutinho P.M."/>
            <person name="Delaruelle C."/>
            <person name="Detter J.C."/>
            <person name="Deveau A."/>
            <person name="DiFazio S."/>
            <person name="Duplessis S."/>
            <person name="Fraissinet-Tachet L."/>
            <person name="Lucic E."/>
            <person name="Frey-Klett P."/>
            <person name="Fourrey C."/>
            <person name="Feussner I."/>
            <person name="Gay G."/>
            <person name="Grimwood J."/>
            <person name="Hoegger P.J."/>
            <person name="Jain P."/>
            <person name="Kilaru S."/>
            <person name="Labbe J."/>
            <person name="Lin Y.C."/>
            <person name="Legue V."/>
            <person name="Le Tacon F."/>
            <person name="Marmeisse R."/>
            <person name="Melayah D."/>
            <person name="Montanini B."/>
            <person name="Muratet M."/>
            <person name="Nehls U."/>
            <person name="Niculita-Hirzel H."/>
            <person name="Oudot-Le Secq M.P."/>
            <person name="Peter M."/>
            <person name="Quesneville H."/>
            <person name="Rajashekar B."/>
            <person name="Reich M."/>
            <person name="Rouhier N."/>
            <person name="Schmutz J."/>
            <person name="Yin T."/>
            <person name="Chalot M."/>
            <person name="Henrissat B."/>
            <person name="Kuees U."/>
            <person name="Lucas S."/>
            <person name="Van de Peer Y."/>
            <person name="Podila G.K."/>
            <person name="Polle A."/>
            <person name="Pukkila P.J."/>
            <person name="Richardson P.M."/>
            <person name="Rouze P."/>
            <person name="Sanders I.R."/>
            <person name="Stajich J.E."/>
            <person name="Tunlid A."/>
            <person name="Tuskan G."/>
            <person name="Grigoriev I.V."/>
        </authorList>
    </citation>
    <scope>NUCLEOTIDE SEQUENCE [LARGE SCALE GENOMIC DNA]</scope>
    <source>
        <strain evidence="3">S238N-H82 / ATCC MYA-4686</strain>
    </source>
</reference>
<dbReference type="EMBL" id="DS547144">
    <property type="protein sequence ID" value="EDR01019.1"/>
    <property type="molecule type" value="Genomic_DNA"/>
</dbReference>
<feature type="compositionally biased region" description="Low complexity" evidence="1">
    <location>
        <begin position="40"/>
        <end position="50"/>
    </location>
</feature>
<feature type="compositionally biased region" description="Polar residues" evidence="1">
    <location>
        <begin position="104"/>
        <end position="115"/>
    </location>
</feature>
<feature type="region of interest" description="Disordered" evidence="1">
    <location>
        <begin position="65"/>
        <end position="115"/>
    </location>
</feature>
<organism evidence="3">
    <name type="scientific">Laccaria bicolor (strain S238N-H82 / ATCC MYA-4686)</name>
    <name type="common">Bicoloured deceiver</name>
    <name type="synonym">Laccaria laccata var. bicolor</name>
    <dbReference type="NCBI Taxonomy" id="486041"/>
    <lineage>
        <taxon>Eukaryota</taxon>
        <taxon>Fungi</taxon>
        <taxon>Dikarya</taxon>
        <taxon>Basidiomycota</taxon>
        <taxon>Agaricomycotina</taxon>
        <taxon>Agaricomycetes</taxon>
        <taxon>Agaricomycetidae</taxon>
        <taxon>Agaricales</taxon>
        <taxon>Agaricineae</taxon>
        <taxon>Hydnangiaceae</taxon>
        <taxon>Laccaria</taxon>
    </lineage>
</organism>
<dbReference type="InParanoid" id="B0DWP6"/>
<protein>
    <submittedName>
        <fullName evidence="2">Predicted protein</fullName>
    </submittedName>
</protein>